<dbReference type="Proteomes" id="UP000515514">
    <property type="component" value="Chromosome"/>
</dbReference>
<name>A0A7G8PU32_9FLAO</name>
<evidence type="ECO:0000313" key="1">
    <source>
        <dbReference type="EMBL" id="QNJ97848.1"/>
    </source>
</evidence>
<dbReference type="InterPro" id="IPR036694">
    <property type="entry name" value="Dodecin-like_sf"/>
</dbReference>
<gene>
    <name evidence="1" type="ORF">ALE3EI_1283</name>
</gene>
<dbReference type="EMBL" id="CP052909">
    <property type="protein sequence ID" value="QNJ97848.1"/>
    <property type="molecule type" value="Genomic_DNA"/>
</dbReference>
<accession>A0A7G8PU32</accession>
<keyword evidence="2" id="KW-1185">Reference proteome</keyword>
<dbReference type="Pfam" id="PF07311">
    <property type="entry name" value="Dodecin"/>
    <property type="match status" value="1"/>
</dbReference>
<dbReference type="Gene3D" id="3.30.1660.10">
    <property type="entry name" value="Flavin-binding protein dodecin"/>
    <property type="match status" value="1"/>
</dbReference>
<dbReference type="AlphaFoldDB" id="A0A7G8PU32"/>
<proteinExistence type="predicted"/>
<evidence type="ECO:0000313" key="2">
    <source>
        <dbReference type="Proteomes" id="UP000515514"/>
    </source>
</evidence>
<sequence length="66" mass="7328">MAVLKVIEVLANSNISWEDATKNAVKQAGKSVKNIKSVYVREQSAMVSGDEVTEFRVNVKITFEVK</sequence>
<dbReference type="InterPro" id="IPR009923">
    <property type="entry name" value="Dodecin"/>
</dbReference>
<reference evidence="1 2" key="1">
    <citation type="submission" date="2020-04" db="EMBL/GenBank/DDBJ databases">
        <title>Genome sequence of Altibacter aquimarinus strain ALE3EI.</title>
        <authorList>
            <person name="Oh H.-M."/>
            <person name="Jang D."/>
        </authorList>
    </citation>
    <scope>NUCLEOTIDE SEQUENCE [LARGE SCALE GENOMIC DNA]</scope>
    <source>
        <strain evidence="1 2">ALE3EI</strain>
    </source>
</reference>
<protein>
    <recommendedName>
        <fullName evidence="3">Dodecin</fullName>
    </recommendedName>
</protein>
<dbReference type="PANTHER" id="PTHR39324">
    <property type="entry name" value="CALCIUM DODECIN"/>
    <property type="match status" value="1"/>
</dbReference>
<dbReference type="InterPro" id="IPR025543">
    <property type="entry name" value="Dodecin-like"/>
</dbReference>
<dbReference type="RefSeq" id="WP_186992097.1">
    <property type="nucleotide sequence ID" value="NZ_CP052909.1"/>
</dbReference>
<dbReference type="KEGG" id="alti:ALE3EI_1283"/>
<organism evidence="1 2">
    <name type="scientific">Constantimarinum furrinae</name>
    <dbReference type="NCBI Taxonomy" id="2562285"/>
    <lineage>
        <taxon>Bacteria</taxon>
        <taxon>Pseudomonadati</taxon>
        <taxon>Bacteroidota</taxon>
        <taxon>Flavobacteriia</taxon>
        <taxon>Flavobacteriales</taxon>
        <taxon>Flavobacteriaceae</taxon>
        <taxon>Altibacter/Constantimarinum group</taxon>
        <taxon>Constantimarinum</taxon>
    </lineage>
</organism>
<dbReference type="SUPFAM" id="SSF89807">
    <property type="entry name" value="Dodecin-like"/>
    <property type="match status" value="1"/>
</dbReference>
<dbReference type="PANTHER" id="PTHR39324:SF1">
    <property type="entry name" value="CALCIUM DODECIN"/>
    <property type="match status" value="1"/>
</dbReference>
<evidence type="ECO:0008006" key="3">
    <source>
        <dbReference type="Google" id="ProtNLM"/>
    </source>
</evidence>